<dbReference type="GeneID" id="19208429"/>
<comment type="caution">
    <text evidence="2">The sequence shown here is derived from an EMBL/GenBank/DDBJ whole genome shotgun (WGS) entry which is preliminary data.</text>
</comment>
<keyword evidence="3" id="KW-1185">Reference proteome</keyword>
<dbReference type="GO" id="GO:0003676">
    <property type="term" value="F:nucleic acid binding"/>
    <property type="evidence" value="ECO:0007669"/>
    <property type="project" value="InterPro"/>
</dbReference>
<dbReference type="OMA" id="HIIREHN"/>
<reference evidence="3" key="1">
    <citation type="journal article" date="2012" name="Science">
        <title>The Paleozoic origin of enzymatic lignin decomposition reconstructed from 31 fungal genomes.</title>
        <authorList>
            <person name="Floudas D."/>
            <person name="Binder M."/>
            <person name="Riley R."/>
            <person name="Barry K."/>
            <person name="Blanchette R.A."/>
            <person name="Henrissat B."/>
            <person name="Martinez A.T."/>
            <person name="Otillar R."/>
            <person name="Spatafora J.W."/>
            <person name="Yadav J.S."/>
            <person name="Aerts A."/>
            <person name="Benoit I."/>
            <person name="Boyd A."/>
            <person name="Carlson A."/>
            <person name="Copeland A."/>
            <person name="Coutinho P.M."/>
            <person name="de Vries R.P."/>
            <person name="Ferreira P."/>
            <person name="Findley K."/>
            <person name="Foster B."/>
            <person name="Gaskell J."/>
            <person name="Glotzer D."/>
            <person name="Gorecki P."/>
            <person name="Heitman J."/>
            <person name="Hesse C."/>
            <person name="Hori C."/>
            <person name="Igarashi K."/>
            <person name="Jurgens J.A."/>
            <person name="Kallen N."/>
            <person name="Kersten P."/>
            <person name="Kohler A."/>
            <person name="Kuees U."/>
            <person name="Kumar T.K.A."/>
            <person name="Kuo A."/>
            <person name="LaButti K."/>
            <person name="Larrondo L.F."/>
            <person name="Lindquist E."/>
            <person name="Ling A."/>
            <person name="Lombard V."/>
            <person name="Lucas S."/>
            <person name="Lundell T."/>
            <person name="Martin R."/>
            <person name="McLaughlin D.J."/>
            <person name="Morgenstern I."/>
            <person name="Morin E."/>
            <person name="Murat C."/>
            <person name="Nagy L.G."/>
            <person name="Nolan M."/>
            <person name="Ohm R.A."/>
            <person name="Patyshakuliyeva A."/>
            <person name="Rokas A."/>
            <person name="Ruiz-Duenas F.J."/>
            <person name="Sabat G."/>
            <person name="Salamov A."/>
            <person name="Samejima M."/>
            <person name="Schmutz J."/>
            <person name="Slot J.C."/>
            <person name="St John F."/>
            <person name="Stenlid J."/>
            <person name="Sun H."/>
            <person name="Sun S."/>
            <person name="Syed K."/>
            <person name="Tsang A."/>
            <person name="Wiebenga A."/>
            <person name="Young D."/>
            <person name="Pisabarro A."/>
            <person name="Eastwood D.C."/>
            <person name="Martin F."/>
            <person name="Cullen D."/>
            <person name="Grigoriev I.V."/>
            <person name="Hibbett D.S."/>
        </authorList>
    </citation>
    <scope>NUCLEOTIDE SEQUENCE [LARGE SCALE GENOMIC DNA]</scope>
    <source>
        <strain evidence="3">RWD-64-598 SS2</strain>
    </source>
</reference>
<dbReference type="InterPro" id="IPR036397">
    <property type="entry name" value="RNaseH_sf"/>
</dbReference>
<dbReference type="EMBL" id="JH711588">
    <property type="protein sequence ID" value="EIW75391.1"/>
    <property type="molecule type" value="Genomic_DNA"/>
</dbReference>
<dbReference type="AlphaFoldDB" id="A0A5M3M9Q6"/>
<dbReference type="RefSeq" id="XP_007774086.1">
    <property type="nucleotide sequence ID" value="XM_007775896.1"/>
</dbReference>
<dbReference type="PANTHER" id="PTHR35871:SF1">
    <property type="entry name" value="CXC1-LIKE CYSTEINE CLUSTER ASSOCIATED WITH KDZ TRANSPOSASES DOMAIN-CONTAINING PROTEIN"/>
    <property type="match status" value="1"/>
</dbReference>
<evidence type="ECO:0000256" key="1">
    <source>
        <dbReference type="SAM" id="MobiDB-lite"/>
    </source>
</evidence>
<dbReference type="KEGG" id="cput:CONPUDRAFT_65505"/>
<evidence type="ECO:0000313" key="3">
    <source>
        <dbReference type="Proteomes" id="UP000053558"/>
    </source>
</evidence>
<proteinExistence type="predicted"/>
<gene>
    <name evidence="2" type="ORF">CONPUDRAFT_65505</name>
</gene>
<organism evidence="2 3">
    <name type="scientific">Coniophora puteana (strain RWD-64-598)</name>
    <name type="common">Brown rot fungus</name>
    <dbReference type="NCBI Taxonomy" id="741705"/>
    <lineage>
        <taxon>Eukaryota</taxon>
        <taxon>Fungi</taxon>
        <taxon>Dikarya</taxon>
        <taxon>Basidiomycota</taxon>
        <taxon>Agaricomycotina</taxon>
        <taxon>Agaricomycetes</taxon>
        <taxon>Agaricomycetidae</taxon>
        <taxon>Boletales</taxon>
        <taxon>Coniophorineae</taxon>
        <taxon>Coniophoraceae</taxon>
        <taxon>Coniophora</taxon>
    </lineage>
</organism>
<dbReference type="OrthoDB" id="6511194at2759"/>
<dbReference type="Proteomes" id="UP000053558">
    <property type="component" value="Unassembled WGS sequence"/>
</dbReference>
<sequence>MVISRSQGHGAAHARRIRDWLHTFLTTQQLPVHRIGQPNTSLLDDEDFALAIKLHLQSLAGKQQHFRAQDVVDFVETDEMQEKMNKAGFPRRTISVRTARRWLKQLDWRFGRRKNGMYIDGHEREDVVEYRKAFVKRWMEEYEPRMVTYDNDGNVVKTPEGFVLQGKYAGQRFRVLLVTHDESTFYANDRRQTAWLHTSLKATPQPKGEGESMMVSDFLVPEWGRLRTEDRSIHLFTLLLMLTGCTSDARLFFWAGKNRDGYFTSFELLAQVDRAIDVFEEKTNGFATGLFMFDNAPSHQKRAPDALSARRMPKNPHPDWTSAPGAPQMRPGQLPDGSPQQLYHPDDHPTMPGWFKGMEQILRERELWQDGLKAQCAGFKCEPSRTDCCCRRILFNQADFINQKSALQELIESRGHICDFYPKYHCELNFIEMYWGAAKFQYRNTAKTCSSSAMEKNVKACLDSIICLTFCIRRYANRAARFISAYAGGLTGAELAWVNRKYSGHRILPQFMINEVKASLGYI</sequence>
<feature type="region of interest" description="Disordered" evidence="1">
    <location>
        <begin position="302"/>
        <end position="348"/>
    </location>
</feature>
<dbReference type="Gene3D" id="3.30.420.10">
    <property type="entry name" value="Ribonuclease H-like superfamily/Ribonuclease H"/>
    <property type="match status" value="1"/>
</dbReference>
<dbReference type="PANTHER" id="PTHR35871">
    <property type="entry name" value="EXPRESSED PROTEIN"/>
    <property type="match status" value="1"/>
</dbReference>
<protein>
    <submittedName>
        <fullName evidence="2">Uncharacterized protein</fullName>
    </submittedName>
</protein>
<evidence type="ECO:0000313" key="2">
    <source>
        <dbReference type="EMBL" id="EIW75391.1"/>
    </source>
</evidence>
<accession>A0A5M3M9Q6</accession>
<name>A0A5M3M9Q6_CONPW</name>